<comment type="caution">
    <text evidence="1">The sequence shown here is derived from an EMBL/GenBank/DDBJ whole genome shotgun (WGS) entry which is preliminary data.</text>
</comment>
<evidence type="ECO:0000313" key="1">
    <source>
        <dbReference type="EMBL" id="KKL79797.1"/>
    </source>
</evidence>
<gene>
    <name evidence="1" type="ORF">LCGC14_2011240</name>
</gene>
<organism evidence="1">
    <name type="scientific">marine sediment metagenome</name>
    <dbReference type="NCBI Taxonomy" id="412755"/>
    <lineage>
        <taxon>unclassified sequences</taxon>
        <taxon>metagenomes</taxon>
        <taxon>ecological metagenomes</taxon>
    </lineage>
</organism>
<proteinExistence type="predicted"/>
<accession>A0A0F9HXK4</accession>
<dbReference type="AlphaFoldDB" id="A0A0F9HXK4"/>
<name>A0A0F9HXK4_9ZZZZ</name>
<protein>
    <submittedName>
        <fullName evidence="1">Uncharacterized protein</fullName>
    </submittedName>
</protein>
<sequence length="72" mass="7437">MGDLIADTAWNGAPWNGTGFSDLLPDFTGSSAILLTAARDITISIVLNGATNIAGGVIRVVLYYIEPKTGAV</sequence>
<reference evidence="1" key="1">
    <citation type="journal article" date="2015" name="Nature">
        <title>Complex archaea that bridge the gap between prokaryotes and eukaryotes.</title>
        <authorList>
            <person name="Spang A."/>
            <person name="Saw J.H."/>
            <person name="Jorgensen S.L."/>
            <person name="Zaremba-Niedzwiedzka K."/>
            <person name="Martijn J."/>
            <person name="Lind A.E."/>
            <person name="van Eijk R."/>
            <person name="Schleper C."/>
            <person name="Guy L."/>
            <person name="Ettema T.J."/>
        </authorList>
    </citation>
    <scope>NUCLEOTIDE SEQUENCE</scope>
</reference>
<dbReference type="EMBL" id="LAZR01023063">
    <property type="protein sequence ID" value="KKL79797.1"/>
    <property type="molecule type" value="Genomic_DNA"/>
</dbReference>